<dbReference type="AlphaFoldDB" id="A0A2H1W2L6"/>
<organism evidence="2">
    <name type="scientific">Spodoptera frugiperda</name>
    <name type="common">Fall armyworm</name>
    <dbReference type="NCBI Taxonomy" id="7108"/>
    <lineage>
        <taxon>Eukaryota</taxon>
        <taxon>Metazoa</taxon>
        <taxon>Ecdysozoa</taxon>
        <taxon>Arthropoda</taxon>
        <taxon>Hexapoda</taxon>
        <taxon>Insecta</taxon>
        <taxon>Pterygota</taxon>
        <taxon>Neoptera</taxon>
        <taxon>Endopterygota</taxon>
        <taxon>Lepidoptera</taxon>
        <taxon>Glossata</taxon>
        <taxon>Ditrysia</taxon>
        <taxon>Noctuoidea</taxon>
        <taxon>Noctuidae</taxon>
        <taxon>Amphipyrinae</taxon>
        <taxon>Spodoptera</taxon>
    </lineage>
</organism>
<accession>A0A2H1W2L6</accession>
<evidence type="ECO:0000256" key="1">
    <source>
        <dbReference type="SAM" id="MobiDB-lite"/>
    </source>
</evidence>
<reference evidence="2" key="1">
    <citation type="submission" date="2016-07" db="EMBL/GenBank/DDBJ databases">
        <authorList>
            <person name="Bretaudeau A."/>
        </authorList>
    </citation>
    <scope>NUCLEOTIDE SEQUENCE</scope>
    <source>
        <strain evidence="2">Rice</strain>
        <tissue evidence="2">Whole body</tissue>
    </source>
</reference>
<name>A0A2H1W2L6_SPOFR</name>
<protein>
    <submittedName>
        <fullName evidence="2">SFRICE_019660</fullName>
    </submittedName>
</protein>
<dbReference type="EMBL" id="ODYU01005810">
    <property type="protein sequence ID" value="SOQ47072.1"/>
    <property type="molecule type" value="Genomic_DNA"/>
</dbReference>
<proteinExistence type="predicted"/>
<gene>
    <name evidence="2" type="ORF">SFRICE_019660</name>
</gene>
<sequence>MSINEGVGRSGYYGMPLYNLHPLFTICVISHNSRLHAITQKISKNRRKKSSSSLRDPGIEPETPCPAMSHVPYATKLRISTRIYVYKLENQKVGNTVHHARPCKVTSACASDRCIRYKLDYFNLRWYASVHFI</sequence>
<feature type="region of interest" description="Disordered" evidence="1">
    <location>
        <begin position="43"/>
        <end position="67"/>
    </location>
</feature>
<evidence type="ECO:0000313" key="2">
    <source>
        <dbReference type="EMBL" id="SOQ47072.1"/>
    </source>
</evidence>